<dbReference type="EMBL" id="QRDW01000007">
    <property type="protein sequence ID" value="RED48555.1"/>
    <property type="molecule type" value="Genomic_DNA"/>
</dbReference>
<organism evidence="1 2">
    <name type="scientific">Aestuariispira insulae</name>
    <dbReference type="NCBI Taxonomy" id="1461337"/>
    <lineage>
        <taxon>Bacteria</taxon>
        <taxon>Pseudomonadati</taxon>
        <taxon>Pseudomonadota</taxon>
        <taxon>Alphaproteobacteria</taxon>
        <taxon>Rhodospirillales</taxon>
        <taxon>Kiloniellaceae</taxon>
        <taxon>Aestuariispira</taxon>
    </lineage>
</organism>
<reference evidence="1 2" key="1">
    <citation type="submission" date="2018-07" db="EMBL/GenBank/DDBJ databases">
        <title>Genomic Encyclopedia of Type Strains, Phase III (KMG-III): the genomes of soil and plant-associated and newly described type strains.</title>
        <authorList>
            <person name="Whitman W."/>
        </authorList>
    </citation>
    <scope>NUCLEOTIDE SEQUENCE [LARGE SCALE GENOMIC DNA]</scope>
    <source>
        <strain evidence="1 2">CECT 8488</strain>
    </source>
</reference>
<proteinExistence type="predicted"/>
<keyword evidence="2" id="KW-1185">Reference proteome</keyword>
<dbReference type="RefSeq" id="WP_115937502.1">
    <property type="nucleotide sequence ID" value="NZ_QRDW01000007.1"/>
</dbReference>
<gene>
    <name evidence="1" type="ORF">DFP90_10758</name>
</gene>
<dbReference type="Proteomes" id="UP000256845">
    <property type="component" value="Unassembled WGS sequence"/>
</dbReference>
<name>A0A3D9HGL4_9PROT</name>
<comment type="caution">
    <text evidence="1">The sequence shown here is derived from an EMBL/GenBank/DDBJ whole genome shotgun (WGS) entry which is preliminary data.</text>
</comment>
<dbReference type="InterPro" id="IPR009922">
    <property type="entry name" value="DUF1457"/>
</dbReference>
<protein>
    <submittedName>
        <fullName evidence="1">PAS domain-containing protein</fullName>
    </submittedName>
</protein>
<sequence length="186" mass="21545">MTSTMTDIPGLTGRDLRSETIAFAHFWLRLPKEGLMPDRQSFRPEDETRLLPRIMLMELQAPDLICMRLIGTKLVQMHGCDRTGQNYLDFVEAERRPEAAKALWRMWDQPCGMQVMLVQKSNKGVETLSETIGFPMTDRQHGRKLLICHSTPMEWRDLPAFWEQDPARLYNVSDRHYIDIGAGIPD</sequence>
<dbReference type="AlphaFoldDB" id="A0A3D9HGL4"/>
<dbReference type="OrthoDB" id="8478543at2"/>
<dbReference type="Pfam" id="PF07310">
    <property type="entry name" value="PAS_5"/>
    <property type="match status" value="1"/>
</dbReference>
<evidence type="ECO:0000313" key="1">
    <source>
        <dbReference type="EMBL" id="RED48555.1"/>
    </source>
</evidence>
<evidence type="ECO:0000313" key="2">
    <source>
        <dbReference type="Proteomes" id="UP000256845"/>
    </source>
</evidence>
<accession>A0A3D9HGL4</accession>